<evidence type="ECO:0008006" key="3">
    <source>
        <dbReference type="Google" id="ProtNLM"/>
    </source>
</evidence>
<dbReference type="GeneID" id="24620954"/>
<reference evidence="2" key="1">
    <citation type="submission" date="2014-04" db="EMBL/GenBank/DDBJ databases">
        <title>Complete genome sequence of Escherichia coli phage ECBP5.</title>
        <authorList>
            <person name="Lee J.S."/>
            <person name="Jang H.B."/>
            <person name="Kim K.S."/>
            <person name="Kim T.H."/>
            <person name="Park S.B."/>
            <person name="Nho S.W."/>
            <person name="Yu J.E."/>
            <person name="Yu J.E."/>
            <person name="Im S.P."/>
            <person name="Kim S.W."/>
            <person name="Jung T.S."/>
        </authorList>
    </citation>
    <scope>NUCLEOTIDE SEQUENCE [LARGE SCALE GENOMIC DNA]</scope>
</reference>
<dbReference type="Proteomes" id="UP000033808">
    <property type="component" value="Segment"/>
</dbReference>
<accession>A0A0F6PKJ5</accession>
<evidence type="ECO:0000313" key="1">
    <source>
        <dbReference type="EMBL" id="AJR30355.1"/>
    </source>
</evidence>
<dbReference type="RefSeq" id="YP_009146422.1">
    <property type="nucleotide sequence ID" value="NC_027330.1"/>
</dbReference>
<protein>
    <recommendedName>
        <fullName evidence="3">Endolysin</fullName>
    </recommendedName>
</protein>
<name>A0A0F6PKJ5_9CAUD</name>
<keyword evidence="2" id="KW-1185">Reference proteome</keyword>
<reference evidence="1 2" key="2">
    <citation type="journal article" date="2015" name="PLoS ONE">
        <title>Complete Genomic and Lysis-Cassette Characterization of the Novel Phage, KBNP1315, which Infects Avian Pathogenic Escherichia coli (APEC).</title>
        <authorList>
            <person name="Lee J.S."/>
            <person name="Jang H.B."/>
            <person name="Kim K.S."/>
            <person name="Kim T.H."/>
            <person name="Im S.P."/>
            <person name="Kim S.W."/>
            <person name="Lazarte J.M."/>
            <person name="Kim J.S."/>
            <person name="Jung T.S."/>
        </authorList>
    </citation>
    <scope>NUCLEOTIDE SEQUENCE [LARGE SCALE GENOMIC DNA]</scope>
</reference>
<organism evidence="1 2">
    <name type="scientific">Escherichia phage ECBP5</name>
    <dbReference type="NCBI Taxonomy" id="1498172"/>
    <lineage>
        <taxon>Viruses</taxon>
        <taxon>Duplodnaviria</taxon>
        <taxon>Heunggongvirae</taxon>
        <taxon>Uroviricota</taxon>
        <taxon>Caudoviricetes</taxon>
        <taxon>Autographivirales</taxon>
        <taxon>Gajwadongvirus</taxon>
        <taxon>Gajwadongvirus ECBP5</taxon>
    </lineage>
</organism>
<evidence type="ECO:0000313" key="2">
    <source>
        <dbReference type="Proteomes" id="UP000033808"/>
    </source>
</evidence>
<gene>
    <name evidence="1" type="ORF">ECBP5_0051</name>
</gene>
<dbReference type="KEGG" id="vg:24620954"/>
<proteinExistence type="predicted"/>
<sequence>MNTLLMLLALINPVQKLEQDLSKHIEIYTHQGGSELNRSQFQRYILRPTLEKLGLYSPQAERLLTMIVAHESLKGHYIVQTTGQAKGLYQMENATHDDVLRWVHNNRPELYREIVEMGDGQPSAVKMITDLDYATAMARAFFLRFPEPLPTGNDEELAAYAKKRWNTHLGKATPDDYLKAYQSWK</sequence>
<dbReference type="EMBL" id="KJ749827">
    <property type="protein sequence ID" value="AJR30355.1"/>
    <property type="molecule type" value="Genomic_DNA"/>
</dbReference>